<dbReference type="Gene3D" id="1.10.132.50">
    <property type="entry name" value="ATP synthase (C/AC39) subunit, domain 3"/>
    <property type="match status" value="1"/>
</dbReference>
<dbReference type="GO" id="GO:0046961">
    <property type="term" value="F:proton-transporting ATPase activity, rotational mechanism"/>
    <property type="evidence" value="ECO:0007669"/>
    <property type="project" value="InterPro"/>
</dbReference>
<keyword evidence="3 6" id="KW-0375">Hydrogen ion transport</keyword>
<keyword evidence="4 6" id="KW-0406">Ion transport</keyword>
<dbReference type="GO" id="GO:0033179">
    <property type="term" value="C:proton-transporting V-type ATPase, V0 domain"/>
    <property type="evidence" value="ECO:0007669"/>
    <property type="project" value="InterPro"/>
</dbReference>
<dbReference type="InterPro" id="IPR044911">
    <property type="entry name" value="V-type_ATPase_csu/dsu_dom_3"/>
</dbReference>
<comment type="similarity">
    <text evidence="1 6">Belongs to the V-ATPase V0D/AC39 subunit family.</text>
</comment>
<dbReference type="HAMAP" id="MF_00314">
    <property type="entry name" value="ATP_synth_C_arch"/>
    <property type="match status" value="1"/>
</dbReference>
<dbReference type="GO" id="GO:0005524">
    <property type="term" value="F:ATP binding"/>
    <property type="evidence" value="ECO:0007669"/>
    <property type="project" value="UniProtKB-UniRule"/>
</dbReference>
<dbReference type="InterPro" id="IPR014272">
    <property type="entry name" value="ATPase_V0-cplx_csu"/>
</dbReference>
<dbReference type="PANTHER" id="PTHR38682:SF1">
    <property type="entry name" value="V-TYPE ATP SYNTHASE SUBUNIT C"/>
    <property type="match status" value="1"/>
</dbReference>
<dbReference type="InterPro" id="IPR035067">
    <property type="entry name" value="V-type_ATPase_csu/dsu"/>
</dbReference>
<dbReference type="HOGENOM" id="CLU_073549_0_0_0"/>
<dbReference type="InterPro" id="IPR002843">
    <property type="entry name" value="ATPase_V0-cplx_csu/dsu"/>
</dbReference>
<dbReference type="AlphaFoldDB" id="D7BEZ1"/>
<evidence type="ECO:0000256" key="4">
    <source>
        <dbReference type="ARBA" id="ARBA00023065"/>
    </source>
</evidence>
<name>D7BEZ1_ALLS1</name>
<dbReference type="GO" id="GO:0046933">
    <property type="term" value="F:proton-transporting ATP synthase activity, rotational mechanism"/>
    <property type="evidence" value="ECO:0007669"/>
    <property type="project" value="UniProtKB-UniRule"/>
</dbReference>
<keyword evidence="8" id="KW-1185">Reference proteome</keyword>
<gene>
    <name evidence="6" type="primary">atpC</name>
    <name evidence="7" type="ordered locus">Mesil_1451</name>
</gene>
<accession>D7BEZ1</accession>
<evidence type="ECO:0000256" key="1">
    <source>
        <dbReference type="ARBA" id="ARBA00006709"/>
    </source>
</evidence>
<dbReference type="Proteomes" id="UP000001916">
    <property type="component" value="Chromosome"/>
</dbReference>
<reference evidence="7 8" key="1">
    <citation type="journal article" date="2010" name="Stand. Genomic Sci.">
        <title>Complete genome sequence of Meiothermus silvanus type strain (VI-R2).</title>
        <authorList>
            <person name="Sikorski J."/>
            <person name="Tindall B.J."/>
            <person name="Lowry S."/>
            <person name="Lucas S."/>
            <person name="Nolan M."/>
            <person name="Copeland A."/>
            <person name="Glavina Del Rio T."/>
            <person name="Tice H."/>
            <person name="Cheng J.F."/>
            <person name="Han C."/>
            <person name="Pitluck S."/>
            <person name="Liolios K."/>
            <person name="Ivanova N."/>
            <person name="Mavromatis K."/>
            <person name="Mikhailova N."/>
            <person name="Pati A."/>
            <person name="Goodwin L."/>
            <person name="Chen A."/>
            <person name="Palaniappan K."/>
            <person name="Land M."/>
            <person name="Hauser L."/>
            <person name="Chang Y.J."/>
            <person name="Jeffries C.D."/>
            <person name="Rohde M."/>
            <person name="Goker M."/>
            <person name="Woyke T."/>
            <person name="Bristow J."/>
            <person name="Eisen J.A."/>
            <person name="Markowitz V."/>
            <person name="Hugenholtz P."/>
            <person name="Kyrpides N.C."/>
            <person name="Klenk H.P."/>
            <person name="Lapidus A."/>
        </authorList>
    </citation>
    <scope>NUCLEOTIDE SEQUENCE [LARGE SCALE GENOMIC DNA]</scope>
    <source>
        <strain evidence="8">ATCC 700542 / DSM 9946 / VI-R2</strain>
    </source>
</reference>
<dbReference type="KEGG" id="msv:Mesil_1451"/>
<evidence type="ECO:0000256" key="5">
    <source>
        <dbReference type="ARBA" id="ARBA00023310"/>
    </source>
</evidence>
<organism evidence="7 8">
    <name type="scientific">Allomeiothermus silvanus (strain ATCC 700542 / DSM 9946 / NBRC 106475 / NCIMB 13440 / VI-R2)</name>
    <name type="common">Thermus silvanus</name>
    <dbReference type="NCBI Taxonomy" id="526227"/>
    <lineage>
        <taxon>Bacteria</taxon>
        <taxon>Thermotogati</taxon>
        <taxon>Deinococcota</taxon>
        <taxon>Deinococci</taxon>
        <taxon>Thermales</taxon>
        <taxon>Thermaceae</taxon>
        <taxon>Allomeiothermus</taxon>
    </lineage>
</organism>
<proteinExistence type="inferred from homology"/>
<protein>
    <recommendedName>
        <fullName evidence="6">V-type ATP synthase subunit C</fullName>
    </recommendedName>
    <alternativeName>
        <fullName evidence="6">V-ATPase subunit C</fullName>
    </alternativeName>
</protein>
<dbReference type="RefSeq" id="WP_013157913.1">
    <property type="nucleotide sequence ID" value="NC_014212.1"/>
</dbReference>
<dbReference type="InterPro" id="IPR050873">
    <property type="entry name" value="V-ATPase_V0D/AC39_subunit"/>
</dbReference>
<dbReference type="STRING" id="526227.Mesil_1451"/>
<sequence length="325" mass="35080">MVSFAYLNARVRNRRSQVLPESFFQQAMNQSFPEFVRALGESIYGPDLVGDGLADVDRAVSSHLARTVADLPELVTGTEREAVALALLRADLTNLKTILRGKAAGQSPEEIKARLSGGTLPEVLVSAMLQAPDVPSVAQVLQLPTHPLAKALRAAAARTQDLLEIEVALDRDFFAYSLEKARRLGQAFLASYFMLEVDAINLSTAFKLQALGVQADPERYFVPGGRLVTPVLFSRVASGDLGALESLAGTPLGPAASARDLAALERGLRRALLDKALQGGRDTLGAGMALAYIREKEWEAARVRLLARRAFYGLPVAAIEKEVFL</sequence>
<keyword evidence="2 6" id="KW-0813">Transport</keyword>
<evidence type="ECO:0000256" key="3">
    <source>
        <dbReference type="ARBA" id="ARBA00022781"/>
    </source>
</evidence>
<dbReference type="InterPro" id="IPR036079">
    <property type="entry name" value="ATPase_csu/dsu_sf"/>
</dbReference>
<dbReference type="PANTHER" id="PTHR38682">
    <property type="entry name" value="V-TYPE ATP SYNTHASE SUBUNIT C"/>
    <property type="match status" value="1"/>
</dbReference>
<dbReference type="Gene3D" id="1.20.1690.10">
    <property type="entry name" value="V-type ATP synthase subunit C domain"/>
    <property type="match status" value="2"/>
</dbReference>
<keyword evidence="5 6" id="KW-0066">ATP synthesis</keyword>
<dbReference type="eggNOG" id="COG1527">
    <property type="taxonomic scope" value="Bacteria"/>
</dbReference>
<evidence type="ECO:0000313" key="7">
    <source>
        <dbReference type="EMBL" id="ADH63344.1"/>
    </source>
</evidence>
<evidence type="ECO:0000256" key="6">
    <source>
        <dbReference type="HAMAP-Rule" id="MF_00314"/>
    </source>
</evidence>
<evidence type="ECO:0000256" key="2">
    <source>
        <dbReference type="ARBA" id="ARBA00022448"/>
    </source>
</evidence>
<comment type="function">
    <text evidence="6">Produces ATP from ADP in the presence of a proton gradient across the membrane.</text>
</comment>
<dbReference type="EMBL" id="CP002042">
    <property type="protein sequence ID" value="ADH63344.1"/>
    <property type="molecule type" value="Genomic_DNA"/>
</dbReference>
<dbReference type="OrthoDB" id="30360at2"/>
<evidence type="ECO:0000313" key="8">
    <source>
        <dbReference type="Proteomes" id="UP000001916"/>
    </source>
</evidence>
<dbReference type="Pfam" id="PF01992">
    <property type="entry name" value="vATP-synt_AC39"/>
    <property type="match status" value="1"/>
</dbReference>
<dbReference type="GO" id="GO:0042777">
    <property type="term" value="P:proton motive force-driven plasma membrane ATP synthesis"/>
    <property type="evidence" value="ECO:0007669"/>
    <property type="project" value="UniProtKB-UniRule"/>
</dbReference>
<dbReference type="SUPFAM" id="SSF103486">
    <property type="entry name" value="V-type ATP synthase subunit C"/>
    <property type="match status" value="1"/>
</dbReference>